<dbReference type="EMBL" id="VSDQ01000729">
    <property type="protein sequence ID" value="TYA70077.1"/>
    <property type="molecule type" value="Genomic_DNA"/>
</dbReference>
<proteinExistence type="predicted"/>
<reference evidence="1 2" key="1">
    <citation type="submission" date="2019-08" db="EMBL/GenBank/DDBJ databases">
        <title>Seonamhaeicola sediminis sp. nov., isolated from marine sediment.</title>
        <authorList>
            <person name="Cao W.R."/>
        </authorList>
    </citation>
    <scope>NUCLEOTIDE SEQUENCE [LARGE SCALE GENOMIC DNA]</scope>
    <source>
        <strain evidence="1 2">B011</strain>
    </source>
</reference>
<organism evidence="1 2">
    <name type="scientific">Seonamhaeicola marinus</name>
    <dbReference type="NCBI Taxonomy" id="1912246"/>
    <lineage>
        <taxon>Bacteria</taxon>
        <taxon>Pseudomonadati</taxon>
        <taxon>Bacteroidota</taxon>
        <taxon>Flavobacteriia</taxon>
        <taxon>Flavobacteriales</taxon>
        <taxon>Flavobacteriaceae</taxon>
    </lineage>
</organism>
<keyword evidence="2" id="KW-1185">Reference proteome</keyword>
<dbReference type="OrthoDB" id="99887at2"/>
<protein>
    <recommendedName>
        <fullName evidence="3">Carbohydrate-binding family 6 protein</fullName>
    </recommendedName>
</protein>
<accession>A0A5D0HJ42</accession>
<comment type="caution">
    <text evidence="1">The sequence shown here is derived from an EMBL/GenBank/DDBJ whole genome shotgun (WGS) entry which is preliminary data.</text>
</comment>
<dbReference type="AlphaFoldDB" id="A0A5D0HJ42"/>
<sequence>MLLVIFLITSNIVSQNINIFFDHNIPQFEFAANEIKIALKNKGFQSTLRPLKQISSYNTSDKIVLTLHSNKALLDQLHKEGPNLNVINKLSEQAYALRTLKDNYLSYWVVGGDVAGAMYGGLQIAENIAFNALDGVYNEEASPYLKKRGIKFNIALDNKSHSFDSDGDQDKSNIKDVWDITFWKSYLDDLARYRYNTLSFWTKHPFTCMIALEEYPDVVIHDVTDGYGNLVKKMTIEEKIAFWQEVMTYAKNRSIDIFYFTWNIFLSTAEGKYGITHKGTNENTKVYLRKSVEKFLLTYPHISGIGVTAGERMRDLNFDEREKWLWDTYVQGIMDAKKQQPNREIRFIHRHWNTACSDIMNHFKDYDGAFEFSFKYARAHMYSSPNIVFEDFLLEEMPEGTKSWWNVRNDDMFYLRWGDPEFTRDFLLGFDKEKTAGYLMGSDGYTWGRVYSSKKPLFQGKTEISKHWYNFMLWGRLGYNPQLSQDVFKIHLKQRFKTSTIDNLYKAWKTASKIIPQTTRFAWRDWDGNWYPEGCKSGKFLTVKDFMVGFTMEGSGILNIADYCQKVMNKEKISDITPFDVANNLENYSGTALDLINTVKAKDESELQLVKNDIIAFAHLGNYYSEKIRGATELALYANTQEKSHQKNAVNHLEKALIHWKLYAQVLDEQYLPKVLARTGKMDWNALTADVKQDIEIAKDFKGFDVNISFENIKDGNVYPVGTDLTVNLVIESNIEIETVGFVLNGEYLGVKKNAPFLWNANNTASLKNMNTGSYELKAWVKDNTGFRIDKIINIEVK</sequence>
<evidence type="ECO:0000313" key="1">
    <source>
        <dbReference type="EMBL" id="TYA70077.1"/>
    </source>
</evidence>
<name>A0A5D0HJ42_9FLAO</name>
<dbReference type="InterPro" id="IPR013783">
    <property type="entry name" value="Ig-like_fold"/>
</dbReference>
<evidence type="ECO:0008006" key="3">
    <source>
        <dbReference type="Google" id="ProtNLM"/>
    </source>
</evidence>
<dbReference type="Gene3D" id="2.60.40.10">
    <property type="entry name" value="Immunoglobulins"/>
    <property type="match status" value="1"/>
</dbReference>
<evidence type="ECO:0000313" key="2">
    <source>
        <dbReference type="Proteomes" id="UP000323930"/>
    </source>
</evidence>
<gene>
    <name evidence="1" type="ORF">FUA24_22600</name>
</gene>
<dbReference type="Proteomes" id="UP000323930">
    <property type="component" value="Unassembled WGS sequence"/>
</dbReference>
<dbReference type="RefSeq" id="WP_148545449.1">
    <property type="nucleotide sequence ID" value="NZ_VSDQ01000729.1"/>
</dbReference>